<proteinExistence type="predicted"/>
<reference evidence="9" key="1">
    <citation type="journal article" date="2020" name="mSystems">
        <title>Genome- and Community-Level Interaction Insights into Carbon Utilization and Element Cycling Functions of Hydrothermarchaeota in Hydrothermal Sediment.</title>
        <authorList>
            <person name="Zhou Z."/>
            <person name="Liu Y."/>
            <person name="Xu W."/>
            <person name="Pan J."/>
            <person name="Luo Z.H."/>
            <person name="Li M."/>
        </authorList>
    </citation>
    <scope>NUCLEOTIDE SEQUENCE [LARGE SCALE GENOMIC DNA]</scope>
    <source>
        <strain evidence="9">SpSt-1259</strain>
    </source>
</reference>
<dbReference type="InterPro" id="IPR017896">
    <property type="entry name" value="4Fe4S_Fe-S-bd"/>
</dbReference>
<feature type="transmembrane region" description="Helical" evidence="6">
    <location>
        <begin position="139"/>
        <end position="156"/>
    </location>
</feature>
<evidence type="ECO:0000259" key="8">
    <source>
        <dbReference type="Pfam" id="PF13183"/>
    </source>
</evidence>
<evidence type="ECO:0000256" key="3">
    <source>
        <dbReference type="ARBA" id="ARBA00022737"/>
    </source>
</evidence>
<accession>A0A7C2YGW6</accession>
<gene>
    <name evidence="9" type="ORF">ENO36_00775</name>
</gene>
<keyword evidence="4" id="KW-0408">Iron</keyword>
<dbReference type="PANTHER" id="PTHR32479:SF17">
    <property type="entry name" value="GLYCOLATE OXIDASE IRON-SULFUR SUBUNIT"/>
    <property type="match status" value="1"/>
</dbReference>
<evidence type="ECO:0000256" key="5">
    <source>
        <dbReference type="ARBA" id="ARBA00023014"/>
    </source>
</evidence>
<organism evidence="9">
    <name type="scientific">Fervidicoccus fontis</name>
    <dbReference type="NCBI Taxonomy" id="683846"/>
    <lineage>
        <taxon>Archaea</taxon>
        <taxon>Thermoproteota</taxon>
        <taxon>Thermoprotei</taxon>
        <taxon>Fervidicoccales</taxon>
        <taxon>Fervidicoccaceae</taxon>
        <taxon>Fervidicoccus</taxon>
    </lineage>
</organism>
<keyword evidence="5" id="KW-0411">Iron-sulfur</keyword>
<evidence type="ECO:0000256" key="4">
    <source>
        <dbReference type="ARBA" id="ARBA00023004"/>
    </source>
</evidence>
<keyword evidence="2" id="KW-0479">Metal-binding</keyword>
<evidence type="ECO:0000256" key="2">
    <source>
        <dbReference type="ARBA" id="ARBA00022723"/>
    </source>
</evidence>
<keyword evidence="6" id="KW-1133">Transmembrane helix</keyword>
<dbReference type="Proteomes" id="UP000885664">
    <property type="component" value="Unassembled WGS sequence"/>
</dbReference>
<dbReference type="Pfam" id="PF13183">
    <property type="entry name" value="Fer4_8"/>
    <property type="match status" value="1"/>
</dbReference>
<evidence type="ECO:0000256" key="1">
    <source>
        <dbReference type="ARBA" id="ARBA00022485"/>
    </source>
</evidence>
<sequence length="223" mass="25390">MNGGEEELNVCALCEYCNAVCPIYEEIRWESSSPRGKLFYMKNLLSGKAEQIHPEFINRLFQCSMGGRCETVCQTKMRISEIWETARAEVFERGLWPEQLRGLGSAVESSGNIFGRPREKSWSLTDEVAKRRVGKKAKIVYFVGCVSSYMNCFISIPRSFVHIMEKLNLDYTLLGAEERCCGTPLFSTGGHEKAEKLARHNVKKIEELGAEIFLMFRGNVYIC</sequence>
<dbReference type="GO" id="GO:0046872">
    <property type="term" value="F:metal ion binding"/>
    <property type="evidence" value="ECO:0007669"/>
    <property type="project" value="UniProtKB-KW"/>
</dbReference>
<dbReference type="GO" id="GO:0016491">
    <property type="term" value="F:oxidoreductase activity"/>
    <property type="evidence" value="ECO:0007669"/>
    <property type="project" value="UniProtKB-ARBA"/>
</dbReference>
<evidence type="ECO:0000313" key="9">
    <source>
        <dbReference type="EMBL" id="HEU97377.1"/>
    </source>
</evidence>
<dbReference type="Pfam" id="PF02754">
    <property type="entry name" value="CCG"/>
    <property type="match status" value="1"/>
</dbReference>
<keyword evidence="6" id="KW-0472">Membrane</keyword>
<dbReference type="SUPFAM" id="SSF46548">
    <property type="entry name" value="alpha-helical ferredoxin"/>
    <property type="match status" value="1"/>
</dbReference>
<dbReference type="EMBL" id="DSFE01000021">
    <property type="protein sequence ID" value="HEU97377.1"/>
    <property type="molecule type" value="Genomic_DNA"/>
</dbReference>
<evidence type="ECO:0000259" key="7">
    <source>
        <dbReference type="Pfam" id="PF02754"/>
    </source>
</evidence>
<dbReference type="InterPro" id="IPR017900">
    <property type="entry name" value="4Fe4S_Fe_S_CS"/>
</dbReference>
<feature type="domain" description="Cysteine-rich" evidence="7">
    <location>
        <begin position="139"/>
        <end position="212"/>
    </location>
</feature>
<comment type="caution">
    <text evidence="9">The sequence shown here is derived from an EMBL/GenBank/DDBJ whole genome shotgun (WGS) entry which is preliminary data.</text>
</comment>
<evidence type="ECO:0000256" key="6">
    <source>
        <dbReference type="SAM" id="Phobius"/>
    </source>
</evidence>
<feature type="domain" description="4Fe-4S ferredoxin-type" evidence="8">
    <location>
        <begin position="7"/>
        <end position="76"/>
    </location>
</feature>
<dbReference type="AlphaFoldDB" id="A0A7C2YGW6"/>
<protein>
    <submittedName>
        <fullName evidence="9">(Fe-S)-binding protein</fullName>
    </submittedName>
</protein>
<dbReference type="InterPro" id="IPR009051">
    <property type="entry name" value="Helical_ferredxn"/>
</dbReference>
<dbReference type="Gene3D" id="1.10.1060.10">
    <property type="entry name" value="Alpha-helical ferredoxin"/>
    <property type="match status" value="1"/>
</dbReference>
<dbReference type="PANTHER" id="PTHR32479">
    <property type="entry name" value="GLYCOLATE OXIDASE IRON-SULFUR SUBUNIT"/>
    <property type="match status" value="1"/>
</dbReference>
<keyword evidence="1" id="KW-0004">4Fe-4S</keyword>
<dbReference type="InterPro" id="IPR004017">
    <property type="entry name" value="Cys_rich_dom"/>
</dbReference>
<dbReference type="PROSITE" id="PS00198">
    <property type="entry name" value="4FE4S_FER_1"/>
    <property type="match status" value="1"/>
</dbReference>
<name>A0A7C2YGW6_9CREN</name>
<keyword evidence="6" id="KW-0812">Transmembrane</keyword>
<keyword evidence="3" id="KW-0677">Repeat</keyword>
<dbReference type="GO" id="GO:0051539">
    <property type="term" value="F:4 iron, 4 sulfur cluster binding"/>
    <property type="evidence" value="ECO:0007669"/>
    <property type="project" value="UniProtKB-KW"/>
</dbReference>